<dbReference type="PROSITE" id="PS51658">
    <property type="entry name" value="BFN"/>
    <property type="match status" value="1"/>
</dbReference>
<dbReference type="InterPro" id="IPR003729">
    <property type="entry name" value="Bi_nuclease_dom"/>
</dbReference>
<dbReference type="Proteomes" id="UP000192343">
    <property type="component" value="Unassembled WGS sequence"/>
</dbReference>
<dbReference type="Pfam" id="PF02577">
    <property type="entry name" value="BFN_dom"/>
    <property type="match status" value="1"/>
</dbReference>
<dbReference type="PANTHER" id="PTHR15160:SF1">
    <property type="entry name" value="VON HIPPEL-LINDAU DISEASE TUMOR SUPPRESSOR"/>
    <property type="match status" value="1"/>
</dbReference>
<organism evidence="2 3">
    <name type="scientific">Marispirochaeta aestuarii</name>
    <dbReference type="NCBI Taxonomy" id="1963862"/>
    <lineage>
        <taxon>Bacteria</taxon>
        <taxon>Pseudomonadati</taxon>
        <taxon>Spirochaetota</taxon>
        <taxon>Spirochaetia</taxon>
        <taxon>Spirochaetales</taxon>
        <taxon>Spirochaetaceae</taxon>
        <taxon>Marispirochaeta</taxon>
    </lineage>
</organism>
<accession>A0A1Y1RZ58</accession>
<keyword evidence="3" id="KW-1185">Reference proteome</keyword>
<dbReference type="InterPro" id="IPR036104">
    <property type="entry name" value="BFN_sf"/>
</dbReference>
<dbReference type="PANTHER" id="PTHR15160">
    <property type="entry name" value="VON HIPPEL-LINDAU PROTEIN"/>
    <property type="match status" value="1"/>
</dbReference>
<proteinExistence type="predicted"/>
<feature type="domain" description="BFN" evidence="1">
    <location>
        <begin position="16"/>
        <end position="147"/>
    </location>
</feature>
<gene>
    <name evidence="2" type="ORF">B4O97_07725</name>
</gene>
<dbReference type="Gene3D" id="3.10.690.10">
    <property type="entry name" value="Bifunctional nuclease domain"/>
    <property type="match status" value="1"/>
</dbReference>
<dbReference type="GO" id="GO:0004518">
    <property type="term" value="F:nuclease activity"/>
    <property type="evidence" value="ECO:0007669"/>
    <property type="project" value="InterPro"/>
</dbReference>
<evidence type="ECO:0000313" key="3">
    <source>
        <dbReference type="Proteomes" id="UP000192343"/>
    </source>
</evidence>
<evidence type="ECO:0000259" key="1">
    <source>
        <dbReference type="PROSITE" id="PS51658"/>
    </source>
</evidence>
<comment type="caution">
    <text evidence="2">The sequence shown here is derived from an EMBL/GenBank/DDBJ whole genome shotgun (WGS) entry which is preliminary data.</text>
</comment>
<reference evidence="2 3" key="1">
    <citation type="submission" date="2017-03" db="EMBL/GenBank/DDBJ databases">
        <title>Draft Genome sequence of Marispirochaeta sp. strain JC444.</title>
        <authorList>
            <person name="Shivani Y."/>
            <person name="Subhash Y."/>
            <person name="Sasikala C."/>
            <person name="Ramana C."/>
        </authorList>
    </citation>
    <scope>NUCLEOTIDE SEQUENCE [LARGE SCALE GENOMIC DNA]</scope>
    <source>
        <strain evidence="2 3">JC444</strain>
    </source>
</reference>
<dbReference type="AlphaFoldDB" id="A0A1Y1RZ58"/>
<evidence type="ECO:0000313" key="2">
    <source>
        <dbReference type="EMBL" id="ORC35948.1"/>
    </source>
</evidence>
<sequence>MLSKVIYSGIEMKHTITVAEVQGIALDRESQLPIVLLKTSHPGRIIPIPVGPSEASAIIVEVEKVHPPRPLTHDLIAELFHRHNFSLLYSEIRDRIEDTYTAFIHYRRHFRKHSMEVRPSDAIALALRMEAPIHINPLLLAEAEHSLDVFRHLHGDDILLLEPDYRDHAV</sequence>
<protein>
    <recommendedName>
        <fullName evidence="1">BFN domain-containing protein</fullName>
    </recommendedName>
</protein>
<dbReference type="SUPFAM" id="SSF103256">
    <property type="entry name" value="Hypothetical protein TM0160"/>
    <property type="match status" value="1"/>
</dbReference>
<dbReference type="STRING" id="1963862.B4O97_07725"/>
<name>A0A1Y1RZ58_9SPIO</name>
<dbReference type="EMBL" id="MWQY01000007">
    <property type="protein sequence ID" value="ORC35948.1"/>
    <property type="molecule type" value="Genomic_DNA"/>
</dbReference>